<gene>
    <name evidence="3" type="ORF">QD47_18265</name>
</gene>
<dbReference type="NCBIfam" id="TIGR00976">
    <property type="entry name" value="CocE_NonD"/>
    <property type="match status" value="2"/>
</dbReference>
<dbReference type="Gene3D" id="2.60.120.260">
    <property type="entry name" value="Galactose-binding domain-like"/>
    <property type="match status" value="1"/>
</dbReference>
<dbReference type="AlphaFoldDB" id="A0A0D7WYU0"/>
<dbReference type="PATRIC" id="fig|159743.3.peg.4062"/>
<evidence type="ECO:0000256" key="1">
    <source>
        <dbReference type="ARBA" id="ARBA00022801"/>
    </source>
</evidence>
<dbReference type="InterPro" id="IPR013736">
    <property type="entry name" value="Xaa-Pro_dipept_C"/>
</dbReference>
<dbReference type="EMBL" id="JTHP01000040">
    <property type="protein sequence ID" value="KJD44154.1"/>
    <property type="molecule type" value="Genomic_DNA"/>
</dbReference>
<comment type="caution">
    <text evidence="3">The sequence shown here is derived from an EMBL/GenBank/DDBJ whole genome shotgun (WGS) entry which is preliminary data.</text>
</comment>
<evidence type="ECO:0000313" key="4">
    <source>
        <dbReference type="Proteomes" id="UP000032534"/>
    </source>
</evidence>
<dbReference type="SUPFAM" id="SSF53474">
    <property type="entry name" value="alpha/beta-Hydrolases"/>
    <property type="match status" value="1"/>
</dbReference>
<name>A0A0D7WYU0_9BACL</name>
<organism evidence="3 4">
    <name type="scientific">Paenibacillus terrae</name>
    <dbReference type="NCBI Taxonomy" id="159743"/>
    <lineage>
        <taxon>Bacteria</taxon>
        <taxon>Bacillati</taxon>
        <taxon>Bacillota</taxon>
        <taxon>Bacilli</taxon>
        <taxon>Bacillales</taxon>
        <taxon>Paenibacillaceae</taxon>
        <taxon>Paenibacillus</taxon>
    </lineage>
</organism>
<evidence type="ECO:0000259" key="2">
    <source>
        <dbReference type="SMART" id="SM00939"/>
    </source>
</evidence>
<dbReference type="InterPro" id="IPR029058">
    <property type="entry name" value="AB_hydrolase_fold"/>
</dbReference>
<dbReference type="InterPro" id="IPR050585">
    <property type="entry name" value="Xaa-Pro_dipeptidyl-ppase/CocE"/>
</dbReference>
<dbReference type="Gene3D" id="1.10.3020.20">
    <property type="match status" value="1"/>
</dbReference>
<dbReference type="OrthoDB" id="319764at2"/>
<dbReference type="Proteomes" id="UP000032534">
    <property type="component" value="Unassembled WGS sequence"/>
</dbReference>
<protein>
    <recommendedName>
        <fullName evidence="2">Xaa-Pro dipeptidyl-peptidase C-terminal domain-containing protein</fullName>
    </recommendedName>
</protein>
<dbReference type="Gene3D" id="3.40.50.1820">
    <property type="entry name" value="alpha/beta hydrolase"/>
    <property type="match status" value="1"/>
</dbReference>
<sequence length="564" mass="64464">MSYKENGNVEITYRQSKPVSQSEYPGFEPSASIIKKGTVHRTDGQPIPCDILCERDVAVKLRDGTTMYTDIFRPLDEKNVPTLVAWSPYGKRGSVLSLDIFPWRMDVAPKEEDGLNKFEGPNPGYWVSLGYAIVHPDPRGVFNSEGKIHAWGKQEAEDEYDLIEWVAEREWSNGKVGLTGNSWLAISQWNVASYRPPHLSAIAPWEGACDIFRDTCFKGGVPDFSFTETIFSSFTGNTSYEDIPAMMRKYPLMNEYWEEKAPTLENIEVPAYIVASYTNLLHTYGTLEGWQRISSKEKWLRIHNTFEWPDYYNPQHVEDLRKFFDYYLKGEQNGWNNTPKVRLAVLNPGHQDILNRVEEDFPLERQQLLKLYLDASSGTLSQDTAGKKAKIKYTPDEKGVSFKVSFEQDIEIVGYMKLHLWVSTEDSNDMDVFAYVRKLDASGKELPIKIVNDSYYAGASGRMRVSLRQLDATKSTLEKPVQSFKTQEKLKHGEIIPVEIGFWPMGMKWHAGEQLELLITGVELLKRPEFPEMSSGPYINQGTHTIYTGEEYDSYLIIPVIPSV</sequence>
<feature type="domain" description="Xaa-Pro dipeptidyl-peptidase C-terminal" evidence="2">
    <location>
        <begin position="321"/>
        <end position="557"/>
    </location>
</feature>
<proteinExistence type="predicted"/>
<dbReference type="SUPFAM" id="SSF49785">
    <property type="entry name" value="Galactose-binding domain-like"/>
    <property type="match status" value="1"/>
</dbReference>
<keyword evidence="4" id="KW-1185">Reference proteome</keyword>
<dbReference type="InterPro" id="IPR008979">
    <property type="entry name" value="Galactose-bd-like_sf"/>
</dbReference>
<reference evidence="3 4" key="1">
    <citation type="submission" date="2014-11" db="EMBL/GenBank/DDBJ databases">
        <title>Draft Genome Sequences of Paenibacillus polymyxa NRRL B-30509 and Paenibacillus terrae NRRL B-30644, Strains from a Poultry Environment that Produce Tridecaptin A and Paenicidins.</title>
        <authorList>
            <person name="van Belkum M.J."/>
            <person name="Lohans C.T."/>
            <person name="Vederas J.C."/>
        </authorList>
    </citation>
    <scope>NUCLEOTIDE SEQUENCE [LARGE SCALE GENOMIC DNA]</scope>
    <source>
        <strain evidence="3 4">NRRL B-30644</strain>
    </source>
</reference>
<dbReference type="GO" id="GO:0008239">
    <property type="term" value="F:dipeptidyl-peptidase activity"/>
    <property type="evidence" value="ECO:0007669"/>
    <property type="project" value="InterPro"/>
</dbReference>
<accession>A0A0D7WYU0</accession>
<dbReference type="InterPro" id="IPR000383">
    <property type="entry name" value="Xaa-Pro-like_dom"/>
</dbReference>
<evidence type="ECO:0000313" key="3">
    <source>
        <dbReference type="EMBL" id="KJD44154.1"/>
    </source>
</evidence>
<dbReference type="InterPro" id="IPR005674">
    <property type="entry name" value="CocE/Ser_esterase"/>
</dbReference>
<dbReference type="Pfam" id="PF08530">
    <property type="entry name" value="PepX_C"/>
    <property type="match status" value="1"/>
</dbReference>
<dbReference type="SMART" id="SM00939">
    <property type="entry name" value="PepX_C"/>
    <property type="match status" value="1"/>
</dbReference>
<dbReference type="PANTHER" id="PTHR43056:SF10">
    <property type="entry name" value="COCE_NOND FAMILY, PUTATIVE (AFU_ORTHOLOGUE AFUA_7G00600)-RELATED"/>
    <property type="match status" value="1"/>
</dbReference>
<dbReference type="Pfam" id="PF02129">
    <property type="entry name" value="Peptidase_S15"/>
    <property type="match status" value="1"/>
</dbReference>
<dbReference type="RefSeq" id="WP_044647478.1">
    <property type="nucleotide sequence ID" value="NZ_JTHP01000040.1"/>
</dbReference>
<keyword evidence="1" id="KW-0378">Hydrolase</keyword>
<dbReference type="PANTHER" id="PTHR43056">
    <property type="entry name" value="PEPTIDASE S9 PROLYL OLIGOPEPTIDASE"/>
    <property type="match status" value="1"/>
</dbReference>